<gene>
    <name evidence="9" type="primary">HGT20_3</name>
    <name evidence="9" type="ORF">GGI15_004523</name>
</gene>
<name>A0A9W8H775_9FUNG</name>
<dbReference type="InterPro" id="IPR005828">
    <property type="entry name" value="MFS_sugar_transport-like"/>
</dbReference>
<dbReference type="Gene3D" id="1.20.1250.20">
    <property type="entry name" value="MFS general substrate transporter like domains"/>
    <property type="match status" value="1"/>
</dbReference>
<evidence type="ECO:0000256" key="2">
    <source>
        <dbReference type="ARBA" id="ARBA00010992"/>
    </source>
</evidence>
<evidence type="ECO:0000313" key="10">
    <source>
        <dbReference type="Proteomes" id="UP001140172"/>
    </source>
</evidence>
<keyword evidence="3" id="KW-0813">Transport</keyword>
<feature type="transmembrane region" description="Helical" evidence="7">
    <location>
        <begin position="449"/>
        <end position="467"/>
    </location>
</feature>
<dbReference type="OrthoDB" id="4540492at2759"/>
<keyword evidence="5 7" id="KW-1133">Transmembrane helix</keyword>
<feature type="transmembrane region" description="Helical" evidence="7">
    <location>
        <begin position="98"/>
        <end position="117"/>
    </location>
</feature>
<accession>A0A9W8H775</accession>
<dbReference type="InterPro" id="IPR020846">
    <property type="entry name" value="MFS_dom"/>
</dbReference>
<evidence type="ECO:0000256" key="3">
    <source>
        <dbReference type="ARBA" id="ARBA00022448"/>
    </source>
</evidence>
<evidence type="ECO:0000256" key="4">
    <source>
        <dbReference type="ARBA" id="ARBA00022692"/>
    </source>
</evidence>
<evidence type="ECO:0000313" key="9">
    <source>
        <dbReference type="EMBL" id="KAJ2777386.1"/>
    </source>
</evidence>
<dbReference type="SUPFAM" id="SSF103473">
    <property type="entry name" value="MFS general substrate transporter"/>
    <property type="match status" value="1"/>
</dbReference>
<feature type="transmembrane region" description="Helical" evidence="7">
    <location>
        <begin position="123"/>
        <end position="144"/>
    </location>
</feature>
<dbReference type="Proteomes" id="UP001140172">
    <property type="component" value="Unassembled WGS sequence"/>
</dbReference>
<feature type="transmembrane region" description="Helical" evidence="7">
    <location>
        <begin position="412"/>
        <end position="437"/>
    </location>
</feature>
<feature type="transmembrane region" description="Helical" evidence="7">
    <location>
        <begin position="325"/>
        <end position="344"/>
    </location>
</feature>
<evidence type="ECO:0000259" key="8">
    <source>
        <dbReference type="PROSITE" id="PS50850"/>
    </source>
</evidence>
<sequence length="504" mass="53873">MDIPSSHTLGITRYQLFCVLAASLGSVNFGWNMGVTNLPGDYISKCLDGHRHLIGFLPSCIPASDVIWGIAVGSFALGSLIGAIACTRYSNAYGRKTVLMYSNVFSIASAFIFAFAVNIAMVIVGRLLVGIAVGAANGTFTTYVVEITTPKARSSLGSMTQLGIIIGMAITQLCSLEMLKPPLWRILLALTGAISLVNIAVLSLCVESPKWLIMNGQVDKAYETLVRLRRGSDCTAEFEHMVGAVREEMGLDARSASEMGLDARSASVIDVLRGKTPDNLRHQLLVASMLMVFQQASGISGVSFYSTTLFNTVTSTGDPRRTPTMAQILTCVLSIVGTIVTLVGMSLSVHFRRRTLLMLSHFAMGVCSVLISVGSIKGASALTIAMVFVYFAAFFIGSGPIPWVVPSEMTPTYAVAALAAISGSITYILIFAIGLLFSPLLSALNGYTFLLFAVANFAAVAFFFVLLPETKGLRVTDVVRVHSVGIHSVLSAKFQVESEYSEKS</sequence>
<dbReference type="GO" id="GO:0015149">
    <property type="term" value="F:hexose transmembrane transporter activity"/>
    <property type="evidence" value="ECO:0007669"/>
    <property type="project" value="TreeGrafter"/>
</dbReference>
<feature type="transmembrane region" description="Helical" evidence="7">
    <location>
        <begin position="356"/>
        <end position="376"/>
    </location>
</feature>
<dbReference type="Pfam" id="PF00083">
    <property type="entry name" value="Sugar_tr"/>
    <property type="match status" value="1"/>
</dbReference>
<dbReference type="InterPro" id="IPR005829">
    <property type="entry name" value="Sugar_transporter_CS"/>
</dbReference>
<comment type="subcellular location">
    <subcellularLocation>
        <location evidence="1">Membrane</location>
        <topology evidence="1">Multi-pass membrane protein</topology>
    </subcellularLocation>
</comment>
<feature type="transmembrane region" description="Helical" evidence="7">
    <location>
        <begin position="12"/>
        <end position="31"/>
    </location>
</feature>
<dbReference type="PANTHER" id="PTHR23503:SF8">
    <property type="entry name" value="FACILITATED GLUCOSE TRANSPORTER PROTEIN 1"/>
    <property type="match status" value="1"/>
</dbReference>
<feature type="transmembrane region" description="Helical" evidence="7">
    <location>
        <begin position="184"/>
        <end position="206"/>
    </location>
</feature>
<dbReference type="InterPro" id="IPR036259">
    <property type="entry name" value="MFS_trans_sf"/>
</dbReference>
<feature type="domain" description="Major facilitator superfamily (MFS) profile" evidence="8">
    <location>
        <begin position="18"/>
        <end position="471"/>
    </location>
</feature>
<dbReference type="PRINTS" id="PR00171">
    <property type="entry name" value="SUGRTRNSPORT"/>
</dbReference>
<dbReference type="EMBL" id="JANBUM010000419">
    <property type="protein sequence ID" value="KAJ2777386.1"/>
    <property type="molecule type" value="Genomic_DNA"/>
</dbReference>
<evidence type="ECO:0000256" key="7">
    <source>
        <dbReference type="SAM" id="Phobius"/>
    </source>
</evidence>
<evidence type="ECO:0000256" key="5">
    <source>
        <dbReference type="ARBA" id="ARBA00022989"/>
    </source>
</evidence>
<dbReference type="GO" id="GO:0016020">
    <property type="term" value="C:membrane"/>
    <property type="evidence" value="ECO:0007669"/>
    <property type="project" value="UniProtKB-SubCell"/>
</dbReference>
<comment type="caution">
    <text evidence="9">The sequence shown here is derived from an EMBL/GenBank/DDBJ whole genome shotgun (WGS) entry which is preliminary data.</text>
</comment>
<protein>
    <submittedName>
        <fullName evidence="9">Bifunctional purine biosynthesis protein PurH</fullName>
    </submittedName>
</protein>
<evidence type="ECO:0000256" key="1">
    <source>
        <dbReference type="ARBA" id="ARBA00004141"/>
    </source>
</evidence>
<organism evidence="9 10">
    <name type="scientific">Coemansia interrupta</name>
    <dbReference type="NCBI Taxonomy" id="1126814"/>
    <lineage>
        <taxon>Eukaryota</taxon>
        <taxon>Fungi</taxon>
        <taxon>Fungi incertae sedis</taxon>
        <taxon>Zoopagomycota</taxon>
        <taxon>Kickxellomycotina</taxon>
        <taxon>Kickxellomycetes</taxon>
        <taxon>Kickxellales</taxon>
        <taxon>Kickxellaceae</taxon>
        <taxon>Coemansia</taxon>
    </lineage>
</organism>
<dbReference type="InterPro" id="IPR045263">
    <property type="entry name" value="GLUT"/>
</dbReference>
<feature type="transmembrane region" description="Helical" evidence="7">
    <location>
        <begin position="382"/>
        <end position="405"/>
    </location>
</feature>
<reference evidence="9" key="1">
    <citation type="submission" date="2022-07" db="EMBL/GenBank/DDBJ databases">
        <title>Phylogenomic reconstructions and comparative analyses of Kickxellomycotina fungi.</title>
        <authorList>
            <person name="Reynolds N.K."/>
            <person name="Stajich J.E."/>
            <person name="Barry K."/>
            <person name="Grigoriev I.V."/>
            <person name="Crous P."/>
            <person name="Smith M.E."/>
        </authorList>
    </citation>
    <scope>NUCLEOTIDE SEQUENCE</scope>
    <source>
        <strain evidence="9">BCRC 34489</strain>
    </source>
</reference>
<dbReference type="AlphaFoldDB" id="A0A9W8H775"/>
<comment type="similarity">
    <text evidence="2">Belongs to the major facilitator superfamily. Sugar transporter (TC 2.A.1.1) family.</text>
</comment>
<dbReference type="InterPro" id="IPR003663">
    <property type="entry name" value="Sugar/inositol_transpt"/>
</dbReference>
<keyword evidence="10" id="KW-1185">Reference proteome</keyword>
<dbReference type="PANTHER" id="PTHR23503">
    <property type="entry name" value="SOLUTE CARRIER FAMILY 2"/>
    <property type="match status" value="1"/>
</dbReference>
<proteinExistence type="inferred from homology"/>
<keyword evidence="6 7" id="KW-0472">Membrane</keyword>
<feature type="transmembrane region" description="Helical" evidence="7">
    <location>
        <begin position="284"/>
        <end position="305"/>
    </location>
</feature>
<keyword evidence="4 7" id="KW-0812">Transmembrane</keyword>
<dbReference type="PROSITE" id="PS50850">
    <property type="entry name" value="MFS"/>
    <property type="match status" value="1"/>
</dbReference>
<dbReference type="PROSITE" id="PS00217">
    <property type="entry name" value="SUGAR_TRANSPORT_2"/>
    <property type="match status" value="1"/>
</dbReference>
<evidence type="ECO:0000256" key="6">
    <source>
        <dbReference type="ARBA" id="ARBA00023136"/>
    </source>
</evidence>
<feature type="transmembrane region" description="Helical" evidence="7">
    <location>
        <begin position="156"/>
        <end position="178"/>
    </location>
</feature>
<feature type="transmembrane region" description="Helical" evidence="7">
    <location>
        <begin position="66"/>
        <end position="86"/>
    </location>
</feature>